<name>A0AA35M046_9HYPO</name>
<evidence type="ECO:0000313" key="3">
    <source>
        <dbReference type="EMBL" id="CAI6088060.1"/>
    </source>
</evidence>
<dbReference type="EMBL" id="CABFNP030000812">
    <property type="protein sequence ID" value="CAI6088060.1"/>
    <property type="molecule type" value="Genomic_DNA"/>
</dbReference>
<dbReference type="AlphaFoldDB" id="A0AA35M046"/>
<proteinExistence type="predicted"/>
<comment type="caution">
    <text evidence="3">The sequence shown here is derived from an EMBL/GenBank/DDBJ whole genome shotgun (WGS) entry which is preliminary data.</text>
</comment>
<gene>
    <name evidence="3" type="ORF">CCHLO57077_00013192</name>
</gene>
<accession>A0AA35M046</accession>
<organism evidence="3 4">
    <name type="scientific">Clonostachys chloroleuca</name>
    <dbReference type="NCBI Taxonomy" id="1926264"/>
    <lineage>
        <taxon>Eukaryota</taxon>
        <taxon>Fungi</taxon>
        <taxon>Dikarya</taxon>
        <taxon>Ascomycota</taxon>
        <taxon>Pezizomycotina</taxon>
        <taxon>Sordariomycetes</taxon>
        <taxon>Hypocreomycetidae</taxon>
        <taxon>Hypocreales</taxon>
        <taxon>Bionectriaceae</taxon>
        <taxon>Clonostachys</taxon>
    </lineage>
</organism>
<dbReference type="SUPFAM" id="SSF57701">
    <property type="entry name" value="Zn2/Cys6 DNA-binding domain"/>
    <property type="match status" value="1"/>
</dbReference>
<dbReference type="PROSITE" id="PS50048">
    <property type="entry name" value="ZN2_CY6_FUNGAL_2"/>
    <property type="match status" value="1"/>
</dbReference>
<dbReference type="Proteomes" id="UP001160390">
    <property type="component" value="Unassembled WGS sequence"/>
</dbReference>
<dbReference type="InterPro" id="IPR036864">
    <property type="entry name" value="Zn2-C6_fun-type_DNA-bd_sf"/>
</dbReference>
<dbReference type="PANTHER" id="PTHR47784:SF5">
    <property type="entry name" value="STEROL UPTAKE CONTROL PROTEIN 2"/>
    <property type="match status" value="1"/>
</dbReference>
<dbReference type="InterPro" id="IPR053157">
    <property type="entry name" value="Sterol_Uptake_Regulator"/>
</dbReference>
<dbReference type="InterPro" id="IPR001138">
    <property type="entry name" value="Zn2Cys6_DnaBD"/>
</dbReference>
<protein>
    <recommendedName>
        <fullName evidence="2">Zn(2)-C6 fungal-type domain-containing protein</fullName>
    </recommendedName>
</protein>
<sequence length="352" mass="39624">MAGGSRASHAKTRNACGRCKQRRVRCNGQGPVCNHCHRRAEYCDYQDKSHQSGVSVPLGRSVPRPIVGSLVRNPVPAETGVPGIALCLFESEIPLWNTMLPHELTNHVFLRHMMVSLDALTHDAKQRSFFHQVESSRQFRKVVPTLTETNWLASMIFGIGLMSFHFQIARAAQPQTSSPDPFRALLVLRYSAPLARAIGPWFINSMLPSMIRRNNEAPLPLDERDDMAILNLHTLLDGDILSLSTKTHAVCEHAIHALYQWLLVTSGRPRTWRDFIEWPAAISDEFLVLAQQQKHPAAVIILIHWCAVMGNAPKAWFMDGWAVAAGSQAMSWLDESWRQSPGMVWAREKLMI</sequence>
<dbReference type="Pfam" id="PF00172">
    <property type="entry name" value="Zn_clus"/>
    <property type="match status" value="1"/>
</dbReference>
<dbReference type="CDD" id="cd00067">
    <property type="entry name" value="GAL4"/>
    <property type="match status" value="1"/>
</dbReference>
<evidence type="ECO:0000256" key="1">
    <source>
        <dbReference type="ARBA" id="ARBA00023242"/>
    </source>
</evidence>
<dbReference type="PANTHER" id="PTHR47784">
    <property type="entry name" value="STEROL UPTAKE CONTROL PROTEIN 2"/>
    <property type="match status" value="1"/>
</dbReference>
<evidence type="ECO:0000313" key="4">
    <source>
        <dbReference type="Proteomes" id="UP001160390"/>
    </source>
</evidence>
<keyword evidence="1" id="KW-0539">Nucleus</keyword>
<dbReference type="PROSITE" id="PS00463">
    <property type="entry name" value="ZN2_CY6_FUNGAL_1"/>
    <property type="match status" value="1"/>
</dbReference>
<dbReference type="Gene3D" id="4.10.240.10">
    <property type="entry name" value="Zn(2)-C6 fungal-type DNA-binding domain"/>
    <property type="match status" value="1"/>
</dbReference>
<feature type="domain" description="Zn(2)-C6 fungal-type" evidence="2">
    <location>
        <begin position="15"/>
        <end position="45"/>
    </location>
</feature>
<dbReference type="GO" id="GO:0001228">
    <property type="term" value="F:DNA-binding transcription activator activity, RNA polymerase II-specific"/>
    <property type="evidence" value="ECO:0007669"/>
    <property type="project" value="TreeGrafter"/>
</dbReference>
<dbReference type="GO" id="GO:0008270">
    <property type="term" value="F:zinc ion binding"/>
    <property type="evidence" value="ECO:0007669"/>
    <property type="project" value="InterPro"/>
</dbReference>
<evidence type="ECO:0000259" key="2">
    <source>
        <dbReference type="PROSITE" id="PS50048"/>
    </source>
</evidence>
<reference evidence="3" key="1">
    <citation type="submission" date="2023-01" db="EMBL/GenBank/DDBJ databases">
        <authorList>
            <person name="Piombo E."/>
        </authorList>
    </citation>
    <scope>NUCLEOTIDE SEQUENCE</scope>
</reference>
<keyword evidence="4" id="KW-1185">Reference proteome</keyword>